<dbReference type="AlphaFoldDB" id="A0A1R3HEZ2"/>
<comment type="caution">
    <text evidence="1">The sequence shown here is derived from an EMBL/GenBank/DDBJ whole genome shotgun (WGS) entry which is preliminary data.</text>
</comment>
<dbReference type="EMBL" id="AWWV01012140">
    <property type="protein sequence ID" value="OMO68872.1"/>
    <property type="molecule type" value="Genomic_DNA"/>
</dbReference>
<evidence type="ECO:0000313" key="1">
    <source>
        <dbReference type="EMBL" id="OMO68872.1"/>
    </source>
</evidence>
<proteinExistence type="predicted"/>
<dbReference type="Gramene" id="OMO68872">
    <property type="protein sequence ID" value="OMO68872"/>
    <property type="gene ID" value="CCACVL1_19782"/>
</dbReference>
<organism evidence="1 2">
    <name type="scientific">Corchorus capsularis</name>
    <name type="common">Jute</name>
    <dbReference type="NCBI Taxonomy" id="210143"/>
    <lineage>
        <taxon>Eukaryota</taxon>
        <taxon>Viridiplantae</taxon>
        <taxon>Streptophyta</taxon>
        <taxon>Embryophyta</taxon>
        <taxon>Tracheophyta</taxon>
        <taxon>Spermatophyta</taxon>
        <taxon>Magnoliopsida</taxon>
        <taxon>eudicotyledons</taxon>
        <taxon>Gunneridae</taxon>
        <taxon>Pentapetalae</taxon>
        <taxon>rosids</taxon>
        <taxon>malvids</taxon>
        <taxon>Malvales</taxon>
        <taxon>Malvaceae</taxon>
        <taxon>Grewioideae</taxon>
        <taxon>Apeibeae</taxon>
        <taxon>Corchorus</taxon>
    </lineage>
</organism>
<dbReference type="OrthoDB" id="992897at2759"/>
<reference evidence="1 2" key="1">
    <citation type="submission" date="2013-09" db="EMBL/GenBank/DDBJ databases">
        <title>Corchorus capsularis genome sequencing.</title>
        <authorList>
            <person name="Alam M."/>
            <person name="Haque M.S."/>
            <person name="Islam M.S."/>
            <person name="Emdad E.M."/>
            <person name="Islam M.M."/>
            <person name="Ahmed B."/>
            <person name="Halim A."/>
            <person name="Hossen Q.M.M."/>
            <person name="Hossain M.Z."/>
            <person name="Ahmed R."/>
            <person name="Khan M.M."/>
            <person name="Islam R."/>
            <person name="Rashid M.M."/>
            <person name="Khan S.A."/>
            <person name="Rahman M.S."/>
            <person name="Alam M."/>
        </authorList>
    </citation>
    <scope>NUCLEOTIDE SEQUENCE [LARGE SCALE GENOMIC DNA]</scope>
    <source>
        <strain evidence="2">cv. CVL-1</strain>
        <tissue evidence="1">Whole seedling</tissue>
    </source>
</reference>
<sequence>MAHEAPYGVTVFDIPPQQVRSLMEEDMLGLGPLRL</sequence>
<evidence type="ECO:0000313" key="2">
    <source>
        <dbReference type="Proteomes" id="UP000188268"/>
    </source>
</evidence>
<protein>
    <submittedName>
        <fullName evidence="1">Uncharacterized protein</fullName>
    </submittedName>
</protein>
<dbReference type="Proteomes" id="UP000188268">
    <property type="component" value="Unassembled WGS sequence"/>
</dbReference>
<accession>A0A1R3HEZ2</accession>
<keyword evidence="2" id="KW-1185">Reference proteome</keyword>
<name>A0A1R3HEZ2_COCAP</name>
<gene>
    <name evidence="1" type="ORF">CCACVL1_19782</name>
</gene>